<dbReference type="AlphaFoldDB" id="A0A1M2VMR0"/>
<feature type="domain" description="RlpA-like protein double-psi beta-barrel" evidence="3">
    <location>
        <begin position="65"/>
        <end position="145"/>
    </location>
</feature>
<dbReference type="PANTHER" id="PTHR31836:SF28">
    <property type="entry name" value="SRCR DOMAIN-CONTAINING PROTEIN-RELATED"/>
    <property type="match status" value="1"/>
</dbReference>
<dbReference type="OMA" id="HSHINRA"/>
<evidence type="ECO:0000313" key="4">
    <source>
        <dbReference type="EMBL" id="OJT08885.1"/>
    </source>
</evidence>
<sequence length="152" mass="16401">MFSSSRSFILTVLSLSAAFGAAPALAAPHPHGNEPPHGITHSHINRANRTTFALAPRAFENSRFTFYDAGENACGSVDDANAYIMALSPAFFNNGQHCFQKVTIDYQGKKVQATVTDECPGCSDSQADLSRPLFAALAPLDEGVIYGSWWFN</sequence>
<evidence type="ECO:0000256" key="2">
    <source>
        <dbReference type="SAM" id="SignalP"/>
    </source>
</evidence>
<gene>
    <name evidence="4" type="ORF">TRAPUB_236</name>
</gene>
<dbReference type="EMBL" id="MNAD01001008">
    <property type="protein sequence ID" value="OJT08885.1"/>
    <property type="molecule type" value="Genomic_DNA"/>
</dbReference>
<dbReference type="OrthoDB" id="623670at2759"/>
<dbReference type="CDD" id="cd22191">
    <property type="entry name" value="DPBB_RlpA_EXP_N-like"/>
    <property type="match status" value="1"/>
</dbReference>
<dbReference type="InterPro" id="IPR036908">
    <property type="entry name" value="RlpA-like_sf"/>
</dbReference>
<keyword evidence="5" id="KW-1185">Reference proteome</keyword>
<reference evidence="4 5" key="1">
    <citation type="submission" date="2016-10" db="EMBL/GenBank/DDBJ databases">
        <title>Genome sequence of the basidiomycete white-rot fungus Trametes pubescens.</title>
        <authorList>
            <person name="Makela M.R."/>
            <person name="Granchi Z."/>
            <person name="Peng M."/>
            <person name="De Vries R.P."/>
            <person name="Grigoriev I."/>
            <person name="Riley R."/>
            <person name="Hilden K."/>
        </authorList>
    </citation>
    <scope>NUCLEOTIDE SEQUENCE [LARGE SCALE GENOMIC DNA]</scope>
    <source>
        <strain evidence="4 5">FBCC735</strain>
    </source>
</reference>
<accession>A0A1M2VMR0</accession>
<dbReference type="Pfam" id="PF03330">
    <property type="entry name" value="DPBB_1"/>
    <property type="match status" value="1"/>
</dbReference>
<comment type="caution">
    <text evidence="4">The sequence shown here is derived from an EMBL/GenBank/DDBJ whole genome shotgun (WGS) entry which is preliminary data.</text>
</comment>
<dbReference type="Gene3D" id="2.40.40.10">
    <property type="entry name" value="RlpA-like domain"/>
    <property type="match status" value="1"/>
</dbReference>
<dbReference type="SUPFAM" id="SSF50685">
    <property type="entry name" value="Barwin-like endoglucanases"/>
    <property type="match status" value="1"/>
</dbReference>
<dbReference type="Proteomes" id="UP000184267">
    <property type="component" value="Unassembled WGS sequence"/>
</dbReference>
<dbReference type="InterPro" id="IPR051477">
    <property type="entry name" value="Expansin_CellWall"/>
</dbReference>
<proteinExistence type="predicted"/>
<dbReference type="InterPro" id="IPR009009">
    <property type="entry name" value="RlpA-like_DPBB"/>
</dbReference>
<protein>
    <submittedName>
        <fullName evidence="4">Papain inhibitor</fullName>
    </submittedName>
</protein>
<evidence type="ECO:0000313" key="5">
    <source>
        <dbReference type="Proteomes" id="UP000184267"/>
    </source>
</evidence>
<organism evidence="4 5">
    <name type="scientific">Trametes pubescens</name>
    <name type="common">White-rot fungus</name>
    <dbReference type="NCBI Taxonomy" id="154538"/>
    <lineage>
        <taxon>Eukaryota</taxon>
        <taxon>Fungi</taxon>
        <taxon>Dikarya</taxon>
        <taxon>Basidiomycota</taxon>
        <taxon>Agaricomycotina</taxon>
        <taxon>Agaricomycetes</taxon>
        <taxon>Polyporales</taxon>
        <taxon>Polyporaceae</taxon>
        <taxon>Trametes</taxon>
    </lineage>
</organism>
<keyword evidence="1 2" id="KW-0732">Signal</keyword>
<dbReference type="PANTHER" id="PTHR31836">
    <property type="match status" value="1"/>
</dbReference>
<evidence type="ECO:0000259" key="3">
    <source>
        <dbReference type="Pfam" id="PF03330"/>
    </source>
</evidence>
<feature type="signal peptide" evidence="2">
    <location>
        <begin position="1"/>
        <end position="26"/>
    </location>
</feature>
<dbReference type="STRING" id="154538.A0A1M2VMR0"/>
<feature type="chain" id="PRO_5013019077" evidence="2">
    <location>
        <begin position="27"/>
        <end position="152"/>
    </location>
</feature>
<evidence type="ECO:0000256" key="1">
    <source>
        <dbReference type="ARBA" id="ARBA00022729"/>
    </source>
</evidence>
<name>A0A1M2VMR0_TRAPU</name>